<gene>
    <name evidence="1" type="ORF">LOK49_LG06G02243</name>
</gene>
<comment type="caution">
    <text evidence="1">The sequence shown here is derived from an EMBL/GenBank/DDBJ whole genome shotgun (WGS) entry which is preliminary data.</text>
</comment>
<evidence type="ECO:0000313" key="1">
    <source>
        <dbReference type="EMBL" id="KAI8010336.1"/>
    </source>
</evidence>
<sequence length="251" mass="28072">MYVAPQHSPLFLESASQPVPLFSASILQLTPLFSASVPHLPPSFSTSVPQVNASSSQFMYPIYDPSNMPFPMPSMYSVHESYQALLNNTSGYDSQASYSPACSQVFENEKNSIVKFVLVWNQIISSFREEDVISNRIFSLNDGLEQDPKLLATLVESRKRQAPYVGAFLLKDEPGTDPNMASGSDTTKNRYVLKGKELFNCLNEVGTLAQDKPYNKDDDVIKATSFEVISTMRDVLKTSSLWRDHVQTYTQ</sequence>
<dbReference type="Proteomes" id="UP001060215">
    <property type="component" value="Chromosome 5"/>
</dbReference>
<proteinExistence type="predicted"/>
<evidence type="ECO:0000313" key="2">
    <source>
        <dbReference type="Proteomes" id="UP001060215"/>
    </source>
</evidence>
<accession>A0ACC0HB51</accession>
<reference evidence="1 2" key="1">
    <citation type="journal article" date="2022" name="Plant J.">
        <title>Chromosome-level genome of Camellia lanceoleosa provides a valuable resource for understanding genome evolution and self-incompatibility.</title>
        <authorList>
            <person name="Gong W."/>
            <person name="Xiao S."/>
            <person name="Wang L."/>
            <person name="Liao Z."/>
            <person name="Chang Y."/>
            <person name="Mo W."/>
            <person name="Hu G."/>
            <person name="Li W."/>
            <person name="Zhao G."/>
            <person name="Zhu H."/>
            <person name="Hu X."/>
            <person name="Ji K."/>
            <person name="Xiang X."/>
            <person name="Song Q."/>
            <person name="Yuan D."/>
            <person name="Jin S."/>
            <person name="Zhang L."/>
        </authorList>
    </citation>
    <scope>NUCLEOTIDE SEQUENCE [LARGE SCALE GENOMIC DNA]</scope>
    <source>
        <strain evidence="1">SQ_2022a</strain>
    </source>
</reference>
<protein>
    <submittedName>
        <fullName evidence="1">Uncharacterized protein</fullName>
    </submittedName>
</protein>
<keyword evidence="2" id="KW-1185">Reference proteome</keyword>
<organism evidence="1 2">
    <name type="scientific">Camellia lanceoleosa</name>
    <dbReference type="NCBI Taxonomy" id="1840588"/>
    <lineage>
        <taxon>Eukaryota</taxon>
        <taxon>Viridiplantae</taxon>
        <taxon>Streptophyta</taxon>
        <taxon>Embryophyta</taxon>
        <taxon>Tracheophyta</taxon>
        <taxon>Spermatophyta</taxon>
        <taxon>Magnoliopsida</taxon>
        <taxon>eudicotyledons</taxon>
        <taxon>Gunneridae</taxon>
        <taxon>Pentapetalae</taxon>
        <taxon>asterids</taxon>
        <taxon>Ericales</taxon>
        <taxon>Theaceae</taxon>
        <taxon>Camellia</taxon>
    </lineage>
</organism>
<dbReference type="EMBL" id="CM045762">
    <property type="protein sequence ID" value="KAI8010336.1"/>
    <property type="molecule type" value="Genomic_DNA"/>
</dbReference>
<name>A0ACC0HB51_9ERIC</name>